<evidence type="ECO:0000259" key="1">
    <source>
        <dbReference type="Pfam" id="PF12680"/>
    </source>
</evidence>
<dbReference type="InterPro" id="IPR037401">
    <property type="entry name" value="SnoaL-like"/>
</dbReference>
<evidence type="ECO:0000313" key="3">
    <source>
        <dbReference type="EMBL" id="MFD1322861.1"/>
    </source>
</evidence>
<dbReference type="CDD" id="cd00531">
    <property type="entry name" value="NTF2_like"/>
    <property type="match status" value="1"/>
</dbReference>
<dbReference type="Pfam" id="PF13577">
    <property type="entry name" value="SnoaL_4"/>
    <property type="match status" value="1"/>
</dbReference>
<sequence>MSPTTKLDDRFEIVELFNRYADALDHRRWSDLPDLFTEDVTTEWFGVHRVDGRDNVVAFISDLVGKVARTHHILGNHRVDVDGDTATASARVRAYHVGAGDRAHLFEESLAGFETRVVRTGTGWRFSHFAEPLYVMLGTQEVFGLPDPDQATGAVPARSDADVVRALLDAESRRDIAAMTELVAPDLVFDTPYAPPGVPATLTGRDAFGDTLRRFIGVDGGFYRTFELDDIVVHPTAEPGLVFAEYASTGVVAATGHTYTNRYVALFRLVDGKVQLFREYFNPLPLQAALAPAG</sequence>
<comment type="caution">
    <text evidence="3">The sequence shown here is derived from an EMBL/GenBank/DDBJ whole genome shotgun (WGS) entry which is preliminary data.</text>
</comment>
<organism evidence="3 4">
    <name type="scientific">Micromonospora sonneratiae</name>
    <dbReference type="NCBI Taxonomy" id="1184706"/>
    <lineage>
        <taxon>Bacteria</taxon>
        <taxon>Bacillati</taxon>
        <taxon>Actinomycetota</taxon>
        <taxon>Actinomycetes</taxon>
        <taxon>Micromonosporales</taxon>
        <taxon>Micromonosporaceae</taxon>
        <taxon>Micromonospora</taxon>
    </lineage>
</organism>
<reference evidence="4" key="1">
    <citation type="journal article" date="2019" name="Int. J. Syst. Evol. Microbiol.">
        <title>The Global Catalogue of Microorganisms (GCM) 10K type strain sequencing project: providing services to taxonomists for standard genome sequencing and annotation.</title>
        <authorList>
            <consortium name="The Broad Institute Genomics Platform"/>
            <consortium name="The Broad Institute Genome Sequencing Center for Infectious Disease"/>
            <person name="Wu L."/>
            <person name="Ma J."/>
        </authorList>
    </citation>
    <scope>NUCLEOTIDE SEQUENCE [LARGE SCALE GENOMIC DNA]</scope>
    <source>
        <strain evidence="4">JCM 31037</strain>
    </source>
</reference>
<dbReference type="RefSeq" id="WP_377572017.1">
    <property type="nucleotide sequence ID" value="NZ_JBHTMP010000025.1"/>
</dbReference>
<dbReference type="Proteomes" id="UP001597260">
    <property type="component" value="Unassembled WGS sequence"/>
</dbReference>
<dbReference type="InterPro" id="IPR032710">
    <property type="entry name" value="NTF2-like_dom_sf"/>
</dbReference>
<dbReference type="EMBL" id="JBHTMP010000025">
    <property type="protein sequence ID" value="MFD1322861.1"/>
    <property type="molecule type" value="Genomic_DNA"/>
</dbReference>
<proteinExistence type="predicted"/>
<dbReference type="Gene3D" id="3.10.450.50">
    <property type="match status" value="2"/>
</dbReference>
<feature type="domain" description="SnoaL-like" evidence="2">
    <location>
        <begin position="6"/>
        <end position="129"/>
    </location>
</feature>
<evidence type="ECO:0000259" key="2">
    <source>
        <dbReference type="Pfam" id="PF13577"/>
    </source>
</evidence>
<accession>A0ABW3YES4</accession>
<dbReference type="SUPFAM" id="SSF54427">
    <property type="entry name" value="NTF2-like"/>
    <property type="match status" value="2"/>
</dbReference>
<name>A0ABW3YES4_9ACTN</name>
<protein>
    <submittedName>
        <fullName evidence="3">Nuclear transport factor 2 family protein</fullName>
    </submittedName>
</protein>
<keyword evidence="4" id="KW-1185">Reference proteome</keyword>
<evidence type="ECO:0000313" key="4">
    <source>
        <dbReference type="Proteomes" id="UP001597260"/>
    </source>
</evidence>
<feature type="domain" description="SnoaL-like" evidence="1">
    <location>
        <begin position="164"/>
        <end position="274"/>
    </location>
</feature>
<gene>
    <name evidence="3" type="ORF">ACFQ4H_17350</name>
</gene>
<dbReference type="Pfam" id="PF12680">
    <property type="entry name" value="SnoaL_2"/>
    <property type="match status" value="1"/>
</dbReference>